<evidence type="ECO:0000313" key="2">
    <source>
        <dbReference type="Proteomes" id="UP000198744"/>
    </source>
</evidence>
<accession>A0A1H8A0E3</accession>
<protein>
    <submittedName>
        <fullName evidence="1">Uncharacterized protein</fullName>
    </submittedName>
</protein>
<sequence length="48" mass="5298">MRTRILFYFVILLLSVGLAGVAGSQSLTPKEQLGKLIFNDMNLSLTEV</sequence>
<proteinExistence type="predicted"/>
<gene>
    <name evidence="1" type="ORF">SAMN04489760_12935</name>
</gene>
<reference evidence="1 2" key="1">
    <citation type="submission" date="2016-10" db="EMBL/GenBank/DDBJ databases">
        <authorList>
            <person name="de Groot N.N."/>
        </authorList>
    </citation>
    <scope>NUCLEOTIDE SEQUENCE [LARGE SCALE GENOMIC DNA]</scope>
    <source>
        <strain evidence="1 2">DSM 8423</strain>
    </source>
</reference>
<name>A0A1H8A0E3_9BACT</name>
<evidence type="ECO:0000313" key="1">
    <source>
        <dbReference type="EMBL" id="SEM64392.1"/>
    </source>
</evidence>
<dbReference type="Proteomes" id="UP000198744">
    <property type="component" value="Unassembled WGS sequence"/>
</dbReference>
<dbReference type="RefSeq" id="WP_175476585.1">
    <property type="nucleotide sequence ID" value="NZ_FOBS01000029.1"/>
</dbReference>
<dbReference type="AlphaFoldDB" id="A0A1H8A0E3"/>
<dbReference type="EMBL" id="FOBS01000029">
    <property type="protein sequence ID" value="SEM64392.1"/>
    <property type="molecule type" value="Genomic_DNA"/>
</dbReference>
<organism evidence="1 2">
    <name type="scientific">Syntrophus gentianae</name>
    <dbReference type="NCBI Taxonomy" id="43775"/>
    <lineage>
        <taxon>Bacteria</taxon>
        <taxon>Pseudomonadati</taxon>
        <taxon>Thermodesulfobacteriota</taxon>
        <taxon>Syntrophia</taxon>
        <taxon>Syntrophales</taxon>
        <taxon>Syntrophaceae</taxon>
        <taxon>Syntrophus</taxon>
    </lineage>
</organism>
<keyword evidence="2" id="KW-1185">Reference proteome</keyword>